<dbReference type="Proteomes" id="UP001153636">
    <property type="component" value="Chromosome 1"/>
</dbReference>
<reference evidence="3" key="1">
    <citation type="submission" date="2022-01" db="EMBL/GenBank/DDBJ databases">
        <authorList>
            <person name="King R."/>
        </authorList>
    </citation>
    <scope>NUCLEOTIDE SEQUENCE</scope>
</reference>
<dbReference type="OrthoDB" id="249703at2759"/>
<feature type="compositionally biased region" description="Basic and acidic residues" evidence="2">
    <location>
        <begin position="936"/>
        <end position="948"/>
    </location>
</feature>
<dbReference type="InterPro" id="IPR051372">
    <property type="entry name" value="CWC21"/>
</dbReference>
<feature type="compositionally biased region" description="Basic and acidic residues" evidence="2">
    <location>
        <begin position="1276"/>
        <end position="1287"/>
    </location>
</feature>
<keyword evidence="4" id="KW-1185">Reference proteome</keyword>
<dbReference type="PANTHER" id="PTHR36562:SF5">
    <property type="entry name" value="SERINE_ARGININE REPETITIVE MATRIX 2"/>
    <property type="match status" value="1"/>
</dbReference>
<dbReference type="EMBL" id="OV651813">
    <property type="protein sequence ID" value="CAH1098674.1"/>
    <property type="molecule type" value="Genomic_DNA"/>
</dbReference>
<protein>
    <submittedName>
        <fullName evidence="3">Uncharacterized protein</fullName>
    </submittedName>
</protein>
<feature type="region of interest" description="Disordered" evidence="2">
    <location>
        <begin position="1708"/>
        <end position="1727"/>
    </location>
</feature>
<evidence type="ECO:0000256" key="1">
    <source>
        <dbReference type="SAM" id="Coils"/>
    </source>
</evidence>
<evidence type="ECO:0000313" key="4">
    <source>
        <dbReference type="Proteomes" id="UP001153636"/>
    </source>
</evidence>
<dbReference type="GO" id="GO:0005634">
    <property type="term" value="C:nucleus"/>
    <property type="evidence" value="ECO:0007669"/>
    <property type="project" value="TreeGrafter"/>
</dbReference>
<feature type="compositionally biased region" description="Basic and acidic residues" evidence="2">
    <location>
        <begin position="107"/>
        <end position="118"/>
    </location>
</feature>
<name>A0A9P0G1V6_9CUCU</name>
<feature type="region of interest" description="Disordered" evidence="2">
    <location>
        <begin position="1"/>
        <end position="51"/>
    </location>
</feature>
<proteinExistence type="predicted"/>
<feature type="compositionally biased region" description="Polar residues" evidence="2">
    <location>
        <begin position="951"/>
        <end position="961"/>
    </location>
</feature>
<sequence length="1792" mass="198624">MATRINKKNAPTTSPKEVVTAEKASAKNEPPEPVAKSSGTAKSIGKRIAKKPIKKIGKRSLGVKLKAKVQKLKLNPLAKAALQNAPKKKLLKNGVKEVKPRKRKYKLKTESDLKKEPEDAPPVLEPIFPLEENVLGKRGPKKRVKKIIKNEAPELIECAKIKQENDQDPPSDVTDVSFNDLPSLSKQVKKTRVKKQKIDNETLEDVMNDLTYLIKAEDIKKEVVDTVSESDKSDSATKPKKLTKKQKIELLKKKMIKKENIENTLSKLDSADEKIIDMLDLNVNMLKKKSPITNRRHSIEKCPIGPVEAPGDTIKVFSHLPRSISPRAKRKGKQDSLSRRSSPYSTRSDSPARILRNGKQRKLKDMGLLEGLDLEFRKRRRLCSDSGSKLSGYESDSSFSDLASLHGTESNEATKCDDKDIKPSISTASNGPIDSLGLIDSNSNIYSNAIIETTNVTEDSLSDKNVLLDIMKQTFNNEVDLKKTGKFKVGTVVASRFYGRRTTGTSQVKPETILKEEIKEKIADEAPVMDDNCSAVTEDLAKTNDEIGENKQNLTDNSQILTDDSQILTDGSLILTDDSQILIDNSQNLTDNLQNITNNSEITTDLPEITTDLPKITTDLPKITTDLPKITTDLPETTIDLPKITTDLPKITTDSPKITTDLPKITTDLPKITTDLTEISTVKPEIVKEDLAEPMVTSEDVACENIESMEEDETVQKSCIPEPMECEDLNIVQPIIENFVEKELPLKIEPLIEVPDKVIEPEPPAVIEEATTELIDTNVNNVETESVVTENITNNVDTLNESIPYDSLVIDSESIPTLEDQIPGPSTSTTENSNAVIENIEDLNAEVESAEQIAEKESILKALGLQRSSQLAEEAKQKTKEKFACVTGDSYTGTLKTVIKINRDKKKGGRGSIKSSGQKGKVKSNPSTEDEQVVTEETKEKGSKEKEISPSWKQGTQSSDTAGAHRKSHYSNRSNLDGSSEHTSDGEAAPPDGAIKALVIPEKASSFSIHPGRLCKDECSYCFGKFGLFDTPCHIAQMKSVDRQNKILATEKHLTRDSCLCDACYRHVDRKSNTPSYMNKSMKRNSLVAPGPRQNHCHVLGCHRESSNILRRKWIIKMRKSICQVINLDLDNPGLHSIPICEDHYAALEHLMICAMCKRRLARNHIHYLGPETVDLNNALNANSIPLTLNDKPVVCKLCKCFASIILKDPSERPEASKNFFVEYKRRLLHFNDIVPMDESAAEEPIAVPSKADRMDMLKRKKKMMKSADENTEDEHDGHEKRGERVPSTDTNSQPQSRSESPNDDYNGVDYNTLIPAIAMEEGSDSDSKKDSKTPVNIKKFNEMQREGVEIVRVAKNERPKSESVLKKFGYGPSVSVRQLFSGEEDLPLVGTVDFNNVKEKTVEGWEKCSTVIQYDDETKRLWQELQKPYGNQSSFLRHLILLEKYFRNGDLVLSPRASHHSINYSESVHNRLRAYDNIPTSAGNIQPLSMLPFNKSHTKSSSGIITSNNIPQAMSNSIPTQAPSAPSTTITNSKPVGTTAMSVTSLPSIPKGTPITISQLNSPPLLPSSAILQPLRPKMVGQPPGLISLHPGTGRPVAPLVKVPQPQKIKFPITKNWRPNLIPIDPNKKLERKTGLVQVISGGKPYHITLEDYKKMCAIKRSFEMKQKRLQEAQAPKPILVTHNSVLKSIIPRKGLVISKTATVSAPSIKTEPSTPGGHLGDGVSEGENILDKLDKQVEKLESKLNEKPSSLLLPRIPKSLTVIPQTITRRPDRPSSPVLLITSKNSSTKS</sequence>
<feature type="region of interest" description="Disordered" evidence="2">
    <location>
        <begin position="1770"/>
        <end position="1792"/>
    </location>
</feature>
<feature type="region of interest" description="Disordered" evidence="2">
    <location>
        <begin position="1500"/>
        <end position="1536"/>
    </location>
</feature>
<dbReference type="PANTHER" id="PTHR36562">
    <property type="entry name" value="SERINE/ARGININE REPETITIVE MATRIX 2"/>
    <property type="match status" value="1"/>
</dbReference>
<feature type="region of interest" description="Disordered" evidence="2">
    <location>
        <begin position="902"/>
        <end position="992"/>
    </location>
</feature>
<organism evidence="3 4">
    <name type="scientific">Psylliodes chrysocephalus</name>
    <dbReference type="NCBI Taxonomy" id="3402493"/>
    <lineage>
        <taxon>Eukaryota</taxon>
        <taxon>Metazoa</taxon>
        <taxon>Ecdysozoa</taxon>
        <taxon>Arthropoda</taxon>
        <taxon>Hexapoda</taxon>
        <taxon>Insecta</taxon>
        <taxon>Pterygota</taxon>
        <taxon>Neoptera</taxon>
        <taxon>Endopterygota</taxon>
        <taxon>Coleoptera</taxon>
        <taxon>Polyphaga</taxon>
        <taxon>Cucujiformia</taxon>
        <taxon>Chrysomeloidea</taxon>
        <taxon>Chrysomelidae</taxon>
        <taxon>Galerucinae</taxon>
        <taxon>Alticini</taxon>
        <taxon>Psylliodes</taxon>
    </lineage>
</organism>
<keyword evidence="1" id="KW-0175">Coiled coil</keyword>
<gene>
    <name evidence="3" type="ORF">PSYICH_LOCUS1269</name>
</gene>
<feature type="region of interest" description="Disordered" evidence="2">
    <location>
        <begin position="91"/>
        <end position="124"/>
    </location>
</feature>
<feature type="compositionally biased region" description="Polar residues" evidence="2">
    <location>
        <begin position="339"/>
        <end position="349"/>
    </location>
</feature>
<accession>A0A9P0G1V6</accession>
<evidence type="ECO:0000313" key="3">
    <source>
        <dbReference type="EMBL" id="CAH1098674.1"/>
    </source>
</evidence>
<feature type="compositionally biased region" description="Polar residues" evidence="2">
    <location>
        <begin position="1288"/>
        <end position="1300"/>
    </location>
</feature>
<feature type="region of interest" description="Disordered" evidence="2">
    <location>
        <begin position="1260"/>
        <end position="1310"/>
    </location>
</feature>
<feature type="region of interest" description="Disordered" evidence="2">
    <location>
        <begin position="319"/>
        <end position="360"/>
    </location>
</feature>
<feature type="coiled-coil region" evidence="1">
    <location>
        <begin position="833"/>
        <end position="860"/>
    </location>
</feature>
<evidence type="ECO:0000256" key="2">
    <source>
        <dbReference type="SAM" id="MobiDB-lite"/>
    </source>
</evidence>